<feature type="domain" description="Ketopantoate reductase C-terminal" evidence="6">
    <location>
        <begin position="177"/>
        <end position="298"/>
    </location>
</feature>
<evidence type="ECO:0000256" key="1">
    <source>
        <dbReference type="ARBA" id="ARBA00007870"/>
    </source>
</evidence>
<dbReference type="InterPro" id="IPR003710">
    <property type="entry name" value="ApbA"/>
</dbReference>
<accession>A0AAN2C9F2</accession>
<evidence type="ECO:0000256" key="4">
    <source>
        <dbReference type="RuleBase" id="RU362068"/>
    </source>
</evidence>
<dbReference type="Pfam" id="PF02558">
    <property type="entry name" value="ApbA"/>
    <property type="match status" value="1"/>
</dbReference>
<comment type="similarity">
    <text evidence="1 4">Belongs to the ketopantoate reductase family.</text>
</comment>
<comment type="catalytic activity">
    <reaction evidence="4">
        <text>(R)-pantoate + NADP(+) = 2-dehydropantoate + NADPH + H(+)</text>
        <dbReference type="Rhea" id="RHEA:16233"/>
        <dbReference type="ChEBI" id="CHEBI:11561"/>
        <dbReference type="ChEBI" id="CHEBI:15378"/>
        <dbReference type="ChEBI" id="CHEBI:15980"/>
        <dbReference type="ChEBI" id="CHEBI:57783"/>
        <dbReference type="ChEBI" id="CHEBI:58349"/>
        <dbReference type="EC" id="1.1.1.169"/>
    </reaction>
</comment>
<dbReference type="EC" id="1.1.1.169" evidence="4"/>
<evidence type="ECO:0000313" key="7">
    <source>
        <dbReference type="EMBL" id="BDE05923.1"/>
    </source>
</evidence>
<dbReference type="RefSeq" id="WP_317997503.1">
    <property type="nucleotide sequence ID" value="NZ_AP025523.1"/>
</dbReference>
<evidence type="ECO:0000313" key="8">
    <source>
        <dbReference type="Proteomes" id="UP001317532"/>
    </source>
</evidence>
<keyword evidence="3 4" id="KW-0560">Oxidoreductase</keyword>
<dbReference type="KEGG" id="vab:WPS_11990"/>
<evidence type="ECO:0000256" key="3">
    <source>
        <dbReference type="ARBA" id="ARBA00023002"/>
    </source>
</evidence>
<dbReference type="SUPFAM" id="SSF51735">
    <property type="entry name" value="NAD(P)-binding Rossmann-fold domains"/>
    <property type="match status" value="1"/>
</dbReference>
<dbReference type="FunFam" id="1.10.1040.10:FF:000017">
    <property type="entry name" value="2-dehydropantoate 2-reductase"/>
    <property type="match status" value="1"/>
</dbReference>
<keyword evidence="8" id="KW-1185">Reference proteome</keyword>
<protein>
    <recommendedName>
        <fullName evidence="4">2-dehydropantoate 2-reductase</fullName>
        <ecNumber evidence="4">1.1.1.169</ecNumber>
    </recommendedName>
    <alternativeName>
        <fullName evidence="4">Ketopantoate reductase</fullName>
    </alternativeName>
</protein>
<dbReference type="Pfam" id="PF08546">
    <property type="entry name" value="ApbA_C"/>
    <property type="match status" value="1"/>
</dbReference>
<dbReference type="InterPro" id="IPR036291">
    <property type="entry name" value="NAD(P)-bd_dom_sf"/>
</dbReference>
<dbReference type="FunFam" id="3.40.50.720:FF:000307">
    <property type="entry name" value="2-dehydropantoate 2-reductase"/>
    <property type="match status" value="1"/>
</dbReference>
<dbReference type="NCBIfam" id="TIGR00745">
    <property type="entry name" value="apbA_panE"/>
    <property type="match status" value="1"/>
</dbReference>
<comment type="pathway">
    <text evidence="4">Cofactor biosynthesis; (R)-pantothenate biosynthesis; (R)-pantoate from 3-methyl-2-oxobutanoate: step 2/2.</text>
</comment>
<sequence length="315" mass="32703">MRIAIVGAGGVGGYFGGSLAAAGADVTFVARGAHLEALRARGLRMLSDRDDRTVPVRATDAPGSIGPVDLVIVAVKLWDTEGALRSIAPLVSPRTAVLSLQNGVAKDDALREAFGADRVLGALCYIGATIVEPGVVKRTGALAKLVVGEFDGARTARLEEFAGLCRRAEIDVAESPDIARATWEKFVFLVGLSGATSVVRQPIGPIRANPRSRALLAALFGETVAVGRARGVGIDTAFASDRLAFCDTLDVAFTSSMSTDLARGNRLEAPWLQGVVSRLGAECGVPTPADDFVLDALAVYVDGAPDAPRVAVPAR</sequence>
<dbReference type="EMBL" id="AP025523">
    <property type="protein sequence ID" value="BDE05923.1"/>
    <property type="molecule type" value="Genomic_DNA"/>
</dbReference>
<organism evidence="7 8">
    <name type="scientific">Vulcanimicrobium alpinum</name>
    <dbReference type="NCBI Taxonomy" id="3016050"/>
    <lineage>
        <taxon>Bacteria</taxon>
        <taxon>Bacillati</taxon>
        <taxon>Vulcanimicrobiota</taxon>
        <taxon>Vulcanimicrobiia</taxon>
        <taxon>Vulcanimicrobiales</taxon>
        <taxon>Vulcanimicrobiaceae</taxon>
        <taxon>Vulcanimicrobium</taxon>
    </lineage>
</organism>
<dbReference type="InterPro" id="IPR013752">
    <property type="entry name" value="KPA_reductase"/>
</dbReference>
<dbReference type="Gene3D" id="3.40.50.720">
    <property type="entry name" value="NAD(P)-binding Rossmann-like Domain"/>
    <property type="match status" value="1"/>
</dbReference>
<evidence type="ECO:0000259" key="6">
    <source>
        <dbReference type="Pfam" id="PF08546"/>
    </source>
</evidence>
<dbReference type="InterPro" id="IPR013328">
    <property type="entry name" value="6PGD_dom2"/>
</dbReference>
<dbReference type="PANTHER" id="PTHR21708:SF26">
    <property type="entry name" value="2-DEHYDROPANTOATE 2-REDUCTASE"/>
    <property type="match status" value="1"/>
</dbReference>
<dbReference type="GO" id="GO:0005737">
    <property type="term" value="C:cytoplasm"/>
    <property type="evidence" value="ECO:0007669"/>
    <property type="project" value="TreeGrafter"/>
</dbReference>
<dbReference type="GO" id="GO:0015940">
    <property type="term" value="P:pantothenate biosynthetic process"/>
    <property type="evidence" value="ECO:0007669"/>
    <property type="project" value="UniProtKB-KW"/>
</dbReference>
<dbReference type="GO" id="GO:0008677">
    <property type="term" value="F:2-dehydropantoate 2-reductase activity"/>
    <property type="evidence" value="ECO:0007669"/>
    <property type="project" value="UniProtKB-EC"/>
</dbReference>
<dbReference type="PANTHER" id="PTHR21708">
    <property type="entry name" value="PROBABLE 2-DEHYDROPANTOATE 2-REDUCTASE"/>
    <property type="match status" value="1"/>
</dbReference>
<dbReference type="InterPro" id="IPR008927">
    <property type="entry name" value="6-PGluconate_DH-like_C_sf"/>
</dbReference>
<keyword evidence="2 4" id="KW-0521">NADP</keyword>
<evidence type="ECO:0000256" key="2">
    <source>
        <dbReference type="ARBA" id="ARBA00022857"/>
    </source>
</evidence>
<feature type="domain" description="Ketopantoate reductase N-terminal" evidence="5">
    <location>
        <begin position="3"/>
        <end position="151"/>
    </location>
</feature>
<name>A0AAN2C9F2_UNVUL</name>
<reference evidence="7 8" key="1">
    <citation type="journal article" date="2022" name="ISME Commun">
        <title>Vulcanimicrobium alpinus gen. nov. sp. nov., the first cultivated representative of the candidate phylum 'Eremiobacterota', is a metabolically versatile aerobic anoxygenic phototroph.</title>
        <authorList>
            <person name="Yabe S."/>
            <person name="Muto K."/>
            <person name="Abe K."/>
            <person name="Yokota A."/>
            <person name="Staudigel H."/>
            <person name="Tebo B.M."/>
        </authorList>
    </citation>
    <scope>NUCLEOTIDE SEQUENCE [LARGE SCALE GENOMIC DNA]</scope>
    <source>
        <strain evidence="7 8">WC8-2</strain>
    </source>
</reference>
<dbReference type="InterPro" id="IPR013332">
    <property type="entry name" value="KPR_N"/>
</dbReference>
<dbReference type="InterPro" id="IPR051402">
    <property type="entry name" value="KPR-Related"/>
</dbReference>
<dbReference type="SUPFAM" id="SSF48179">
    <property type="entry name" value="6-phosphogluconate dehydrogenase C-terminal domain-like"/>
    <property type="match status" value="1"/>
</dbReference>
<dbReference type="AlphaFoldDB" id="A0AAN2C9F2"/>
<keyword evidence="4" id="KW-0566">Pantothenate biosynthesis</keyword>
<evidence type="ECO:0000259" key="5">
    <source>
        <dbReference type="Pfam" id="PF02558"/>
    </source>
</evidence>
<dbReference type="Proteomes" id="UP001317532">
    <property type="component" value="Chromosome"/>
</dbReference>
<dbReference type="Gene3D" id="1.10.1040.10">
    <property type="entry name" value="N-(1-d-carboxylethyl)-l-norvaline Dehydrogenase, domain 2"/>
    <property type="match status" value="1"/>
</dbReference>
<comment type="function">
    <text evidence="4">Catalyzes the NADPH-dependent reduction of ketopantoate into pantoic acid.</text>
</comment>
<proteinExistence type="inferred from homology"/>
<gene>
    <name evidence="7" type="ORF">WPS_11990</name>
</gene>